<dbReference type="Pfam" id="PF03466">
    <property type="entry name" value="LysR_substrate"/>
    <property type="match status" value="1"/>
</dbReference>
<dbReference type="InterPro" id="IPR005119">
    <property type="entry name" value="LysR_subst-bd"/>
</dbReference>
<dbReference type="InterPro" id="IPR000847">
    <property type="entry name" value="LysR_HTH_N"/>
</dbReference>
<comment type="caution">
    <text evidence="6">The sequence shown here is derived from an EMBL/GenBank/DDBJ whole genome shotgun (WGS) entry which is preliminary data.</text>
</comment>
<keyword evidence="3" id="KW-0238">DNA-binding</keyword>
<organism evidence="6 7">
    <name type="scientific">Candidatus Lachnoclostridium pullistercoris</name>
    <dbReference type="NCBI Taxonomy" id="2838632"/>
    <lineage>
        <taxon>Bacteria</taxon>
        <taxon>Bacillati</taxon>
        <taxon>Bacillota</taxon>
        <taxon>Clostridia</taxon>
        <taxon>Lachnospirales</taxon>
        <taxon>Lachnospiraceae</taxon>
    </lineage>
</organism>
<dbReference type="InterPro" id="IPR036390">
    <property type="entry name" value="WH_DNA-bd_sf"/>
</dbReference>
<comment type="similarity">
    <text evidence="1">Belongs to the LysR transcriptional regulatory family.</text>
</comment>
<dbReference type="SUPFAM" id="SSF53850">
    <property type="entry name" value="Periplasmic binding protein-like II"/>
    <property type="match status" value="1"/>
</dbReference>
<dbReference type="SUPFAM" id="SSF46785">
    <property type="entry name" value="Winged helix' DNA-binding domain"/>
    <property type="match status" value="1"/>
</dbReference>
<evidence type="ECO:0000256" key="4">
    <source>
        <dbReference type="ARBA" id="ARBA00023163"/>
    </source>
</evidence>
<evidence type="ECO:0000259" key="5">
    <source>
        <dbReference type="PROSITE" id="PS50931"/>
    </source>
</evidence>
<reference evidence="6" key="2">
    <citation type="submission" date="2021-04" db="EMBL/GenBank/DDBJ databases">
        <authorList>
            <person name="Gilroy R."/>
        </authorList>
    </citation>
    <scope>NUCLEOTIDE SEQUENCE</scope>
    <source>
        <strain evidence="6">CHK183-5548</strain>
    </source>
</reference>
<dbReference type="GO" id="GO:0000976">
    <property type="term" value="F:transcription cis-regulatory region binding"/>
    <property type="evidence" value="ECO:0007669"/>
    <property type="project" value="TreeGrafter"/>
</dbReference>
<evidence type="ECO:0000256" key="2">
    <source>
        <dbReference type="ARBA" id="ARBA00023015"/>
    </source>
</evidence>
<sequence length="294" mass="33041">MNIRQLEIFCTLCREGSVTGAARALYMTQPAVTHVISALEEEAGCPLFDRISRRLYLNASGRRFKEKAEQILELFGELSVNFAESEEKTPIHLGANITIANFWLPKVWEEFARLYPQTPVQVTVDSAARIEEELLAYRLDFGFLEGNIHSGRLESLEFGAYRVGVYAAPGHPLASREICRPEELVQERLLLREKGSAVRDVFDHGLYGLGLTAEPACTSVNTQALVRMAGQGLGAAVLPEPVAESEIQAGRLKEIRVEGLFMENRMKAAWVKERSMTGQMKRMMELIRKRTQVR</sequence>
<proteinExistence type="inferred from homology"/>
<evidence type="ECO:0000256" key="1">
    <source>
        <dbReference type="ARBA" id="ARBA00009437"/>
    </source>
</evidence>
<protein>
    <submittedName>
        <fullName evidence="6">LysR family transcriptional regulator</fullName>
    </submittedName>
</protein>
<dbReference type="PROSITE" id="PS50931">
    <property type="entry name" value="HTH_LYSR"/>
    <property type="match status" value="1"/>
</dbReference>
<dbReference type="Gene3D" id="3.40.190.290">
    <property type="match status" value="1"/>
</dbReference>
<dbReference type="GO" id="GO:0003700">
    <property type="term" value="F:DNA-binding transcription factor activity"/>
    <property type="evidence" value="ECO:0007669"/>
    <property type="project" value="InterPro"/>
</dbReference>
<keyword evidence="2" id="KW-0805">Transcription regulation</keyword>
<dbReference type="EMBL" id="DWWL01000059">
    <property type="protein sequence ID" value="HJC48265.1"/>
    <property type="molecule type" value="Genomic_DNA"/>
</dbReference>
<evidence type="ECO:0000256" key="3">
    <source>
        <dbReference type="ARBA" id="ARBA00023125"/>
    </source>
</evidence>
<evidence type="ECO:0000313" key="7">
    <source>
        <dbReference type="Proteomes" id="UP000823883"/>
    </source>
</evidence>
<accession>A0A9D2PCK6</accession>
<dbReference type="PANTHER" id="PTHR30126:SF40">
    <property type="entry name" value="HTH-TYPE TRANSCRIPTIONAL REGULATOR GLTR"/>
    <property type="match status" value="1"/>
</dbReference>
<dbReference type="Gene3D" id="1.10.10.10">
    <property type="entry name" value="Winged helix-like DNA-binding domain superfamily/Winged helix DNA-binding domain"/>
    <property type="match status" value="1"/>
</dbReference>
<dbReference type="InterPro" id="IPR036388">
    <property type="entry name" value="WH-like_DNA-bd_sf"/>
</dbReference>
<dbReference type="FunFam" id="1.10.10.10:FF:000001">
    <property type="entry name" value="LysR family transcriptional regulator"/>
    <property type="match status" value="1"/>
</dbReference>
<reference evidence="6" key="1">
    <citation type="journal article" date="2021" name="PeerJ">
        <title>Extensive microbial diversity within the chicken gut microbiome revealed by metagenomics and culture.</title>
        <authorList>
            <person name="Gilroy R."/>
            <person name="Ravi A."/>
            <person name="Getino M."/>
            <person name="Pursley I."/>
            <person name="Horton D.L."/>
            <person name="Alikhan N.F."/>
            <person name="Baker D."/>
            <person name="Gharbi K."/>
            <person name="Hall N."/>
            <person name="Watson M."/>
            <person name="Adriaenssens E.M."/>
            <person name="Foster-Nyarko E."/>
            <person name="Jarju S."/>
            <person name="Secka A."/>
            <person name="Antonio M."/>
            <person name="Oren A."/>
            <person name="Chaudhuri R.R."/>
            <person name="La Ragione R."/>
            <person name="Hildebrand F."/>
            <person name="Pallen M.J."/>
        </authorList>
    </citation>
    <scope>NUCLEOTIDE SEQUENCE</scope>
    <source>
        <strain evidence="6">CHK183-5548</strain>
    </source>
</reference>
<gene>
    <name evidence="6" type="ORF">IAA04_09465</name>
</gene>
<feature type="domain" description="HTH lysR-type" evidence="5">
    <location>
        <begin position="1"/>
        <end position="58"/>
    </location>
</feature>
<evidence type="ECO:0000313" key="6">
    <source>
        <dbReference type="EMBL" id="HJC48265.1"/>
    </source>
</evidence>
<dbReference type="Pfam" id="PF00126">
    <property type="entry name" value="HTH_1"/>
    <property type="match status" value="1"/>
</dbReference>
<dbReference type="PRINTS" id="PR00039">
    <property type="entry name" value="HTHLYSR"/>
</dbReference>
<name>A0A9D2PCK6_9FIRM</name>
<dbReference type="PANTHER" id="PTHR30126">
    <property type="entry name" value="HTH-TYPE TRANSCRIPTIONAL REGULATOR"/>
    <property type="match status" value="1"/>
</dbReference>
<keyword evidence="4" id="KW-0804">Transcription</keyword>
<dbReference type="AlphaFoldDB" id="A0A9D2PCK6"/>
<dbReference type="Proteomes" id="UP000823883">
    <property type="component" value="Unassembled WGS sequence"/>
</dbReference>